<evidence type="ECO:0000313" key="3">
    <source>
        <dbReference type="Proteomes" id="UP000185557"/>
    </source>
</evidence>
<dbReference type="GO" id="GO:0003824">
    <property type="term" value="F:catalytic activity"/>
    <property type="evidence" value="ECO:0007669"/>
    <property type="project" value="InterPro"/>
</dbReference>
<dbReference type="EMBL" id="MRCG01000001">
    <property type="protein sequence ID" value="OKH50544.1"/>
    <property type="molecule type" value="Genomic_DNA"/>
</dbReference>
<reference evidence="2 3" key="1">
    <citation type="submission" date="2016-11" db="EMBL/GenBank/DDBJ databases">
        <title>Draft Genome Sequences of Nine Cyanobacterial Strains from Diverse Habitats.</title>
        <authorList>
            <person name="Zhu T."/>
            <person name="Hou S."/>
            <person name="Lu X."/>
            <person name="Hess W.R."/>
        </authorList>
    </citation>
    <scope>NUCLEOTIDE SEQUENCE [LARGE SCALE GENOMIC DNA]</scope>
    <source>
        <strain evidence="2 3">NIES-30</strain>
    </source>
</reference>
<name>A0A1U7J9U0_9CYAN</name>
<dbReference type="Proteomes" id="UP000185557">
    <property type="component" value="Unassembled WGS sequence"/>
</dbReference>
<accession>A0A1U7J9U0</accession>
<dbReference type="SUPFAM" id="SSF56219">
    <property type="entry name" value="DNase I-like"/>
    <property type="match status" value="1"/>
</dbReference>
<dbReference type="PANTHER" id="PTHR42834">
    <property type="entry name" value="ENDONUCLEASE/EXONUCLEASE/PHOSPHATASE FAMILY PROTEIN (AFU_ORTHOLOGUE AFUA_3G09210)"/>
    <property type="match status" value="1"/>
</dbReference>
<gene>
    <name evidence="2" type="ORF">NIES30_00055</name>
</gene>
<dbReference type="AlphaFoldDB" id="A0A1U7J9U0"/>
<sequence>MERNQFRIGTFNLNNLMLPDREFYPGEVHSQVNYLKKLTWIGAQLDRMKVDICGFQEVFHRGALKEALHRSEYHQQHEIVMAEGFGRGPGVALATRFQVLGQRMYDEFPPESVLDLEGAEIPIRRFSHPVLAVDLALTEAIHCTVFVVHLKSKRPMMTNGVDRSDPVEIAKGYARSLIRRTAEAAALRFLLMEGLRDRRYPVIVMGDVNDNHTAVTTQIVAGQPPWERWPYRKKAPVWDVLLYQAKDIQARLGYGDHYYTHIHNGHYDSLDHIMVSEEFSAQNRDRIGRVTYVSVFNDHLFDQTLLDDNIEPWQSDHGQVVATIELNPPLSSRPQLVV</sequence>
<dbReference type="PANTHER" id="PTHR42834:SF1">
    <property type="entry name" value="ENDONUCLEASE_EXONUCLEASE_PHOSPHATASE FAMILY PROTEIN (AFU_ORTHOLOGUE AFUA_3G09210)"/>
    <property type="match status" value="1"/>
</dbReference>
<dbReference type="InterPro" id="IPR036691">
    <property type="entry name" value="Endo/exonu/phosph_ase_sf"/>
</dbReference>
<organism evidence="2 3">
    <name type="scientific">Phormidium tenue NIES-30</name>
    <dbReference type="NCBI Taxonomy" id="549789"/>
    <lineage>
        <taxon>Bacteria</taxon>
        <taxon>Bacillati</taxon>
        <taxon>Cyanobacteriota</taxon>
        <taxon>Cyanophyceae</taxon>
        <taxon>Oscillatoriophycideae</taxon>
        <taxon>Oscillatoriales</taxon>
        <taxon>Oscillatoriaceae</taxon>
        <taxon>Phormidium</taxon>
    </lineage>
</organism>
<dbReference type="Gene3D" id="3.60.10.10">
    <property type="entry name" value="Endonuclease/exonuclease/phosphatase"/>
    <property type="match status" value="1"/>
</dbReference>
<dbReference type="Pfam" id="PF03372">
    <property type="entry name" value="Exo_endo_phos"/>
    <property type="match status" value="1"/>
</dbReference>
<comment type="caution">
    <text evidence="2">The sequence shown here is derived from an EMBL/GenBank/DDBJ whole genome shotgun (WGS) entry which is preliminary data.</text>
</comment>
<dbReference type="OrthoDB" id="525956at2"/>
<dbReference type="RefSeq" id="WP_073606358.1">
    <property type="nucleotide sequence ID" value="NZ_MRCG01000001.1"/>
</dbReference>
<evidence type="ECO:0000259" key="1">
    <source>
        <dbReference type="Pfam" id="PF03372"/>
    </source>
</evidence>
<protein>
    <submittedName>
        <fullName evidence="2">Alpha-1,4 polygalactosaminidase</fullName>
    </submittedName>
</protein>
<keyword evidence="3" id="KW-1185">Reference proteome</keyword>
<proteinExistence type="predicted"/>
<feature type="domain" description="Endonuclease/exonuclease/phosphatase" evidence="1">
    <location>
        <begin position="10"/>
        <end position="317"/>
    </location>
</feature>
<dbReference type="InterPro" id="IPR005135">
    <property type="entry name" value="Endo/exonuclease/phosphatase"/>
</dbReference>
<dbReference type="STRING" id="549789.NIES30_00055"/>
<evidence type="ECO:0000313" key="2">
    <source>
        <dbReference type="EMBL" id="OKH50544.1"/>
    </source>
</evidence>